<accession>D0WEN9</accession>
<feature type="domain" description="MTTase N-terminal" evidence="8">
    <location>
        <begin position="11"/>
        <end position="126"/>
    </location>
</feature>
<dbReference type="NCBIfam" id="TIGR00089">
    <property type="entry name" value="MiaB/RimO family radical SAM methylthiotransferase"/>
    <property type="match status" value="1"/>
</dbReference>
<keyword evidence="11" id="KW-1185">Reference proteome</keyword>
<dbReference type="HOGENOM" id="CLU_018697_1_0_11"/>
<feature type="domain" description="Radical SAM core" evidence="9">
    <location>
        <begin position="151"/>
        <end position="380"/>
    </location>
</feature>
<dbReference type="Proteomes" id="UP000006001">
    <property type="component" value="Unassembled WGS sequence"/>
</dbReference>
<dbReference type="PANTHER" id="PTHR43020:SF2">
    <property type="entry name" value="MITOCHONDRIAL TRNA METHYLTHIOTRANSFERASE CDK5RAP1"/>
    <property type="match status" value="1"/>
</dbReference>
<evidence type="ECO:0000256" key="4">
    <source>
        <dbReference type="ARBA" id="ARBA00022691"/>
    </source>
</evidence>
<dbReference type="GO" id="GO:0035597">
    <property type="term" value="F:tRNA-2-methylthio-N(6)-dimethylallyladenosine(37) synthase activity"/>
    <property type="evidence" value="ECO:0007669"/>
    <property type="project" value="TreeGrafter"/>
</dbReference>
<keyword evidence="2" id="KW-0004">4Fe-4S</keyword>
<sequence>MHSTDAFEAGLRFSIVNLGCKVNRVESDEVASMLLGSGGIEADPSSADLIVVNTCTVTGEAEKKTRKAVRHALRASDDARVVVTGCASAIDPATYEAMGERVDVVPRLSLHDYLTGIGAHGAQGDREPASCAAKADRSFALSDAAAARVGGSFPTRVPVKIQDGCDNACTFCIVHVARGRSRSRDAAAVEREVSALGAAGVREIVLSGINLGRYRCGDAGLATLAERLLSCAPETRLRISSIEPQSVDDALIEVMATSGGRVCRHLHLPLQSGSTRILRQMARPYSAQRFAGLVDRLRARIPGIALSTDVIVGFPGETDADFASTCDVVRTCGFSKLHVFRYSPRRGTPAAARGDQVPSAVKIERAHMLEALGAELRAQDRASRAGTVELALVESHARATTESYYGVPAPEGANAGDLVEVLM</sequence>
<protein>
    <submittedName>
        <fullName evidence="10">tRNA methylthiotransferase YqeV</fullName>
    </submittedName>
</protein>
<evidence type="ECO:0000256" key="7">
    <source>
        <dbReference type="ARBA" id="ARBA00023014"/>
    </source>
</evidence>
<dbReference type="SFLD" id="SFLDS00029">
    <property type="entry name" value="Radical_SAM"/>
    <property type="match status" value="1"/>
</dbReference>
<dbReference type="Gene3D" id="3.80.30.20">
    <property type="entry name" value="tm_1862 like domain"/>
    <property type="match status" value="1"/>
</dbReference>
<dbReference type="PROSITE" id="PS01278">
    <property type="entry name" value="MTTASE_RADICAL"/>
    <property type="match status" value="1"/>
</dbReference>
<dbReference type="GO" id="GO:0005829">
    <property type="term" value="C:cytosol"/>
    <property type="evidence" value="ECO:0007669"/>
    <property type="project" value="TreeGrafter"/>
</dbReference>
<evidence type="ECO:0000259" key="9">
    <source>
        <dbReference type="PROSITE" id="PS51918"/>
    </source>
</evidence>
<dbReference type="PANTHER" id="PTHR43020">
    <property type="entry name" value="CDK5 REGULATORY SUBUNIT-ASSOCIATED PROTEIN 1"/>
    <property type="match status" value="1"/>
</dbReference>
<dbReference type="InterPro" id="IPR005839">
    <property type="entry name" value="Methylthiotransferase"/>
</dbReference>
<proteinExistence type="predicted"/>
<evidence type="ECO:0000256" key="3">
    <source>
        <dbReference type="ARBA" id="ARBA00022679"/>
    </source>
</evidence>
<dbReference type="InterPro" id="IPR013848">
    <property type="entry name" value="Methylthiotransferase_N"/>
</dbReference>
<keyword evidence="6" id="KW-0408">Iron</keyword>
<dbReference type="PROSITE" id="PS51918">
    <property type="entry name" value="RADICAL_SAM"/>
    <property type="match status" value="1"/>
</dbReference>
<evidence type="ECO:0000256" key="5">
    <source>
        <dbReference type="ARBA" id="ARBA00022723"/>
    </source>
</evidence>
<dbReference type="Gene3D" id="3.40.50.12160">
    <property type="entry name" value="Methylthiotransferase, N-terminal domain"/>
    <property type="match status" value="1"/>
</dbReference>
<dbReference type="eggNOG" id="COG0621">
    <property type="taxonomic scope" value="Bacteria"/>
</dbReference>
<dbReference type="SFLD" id="SFLDG01082">
    <property type="entry name" value="B12-binding_domain_containing"/>
    <property type="match status" value="1"/>
</dbReference>
<dbReference type="PROSITE" id="PS51449">
    <property type="entry name" value="MTTASE_N"/>
    <property type="match status" value="1"/>
</dbReference>
<comment type="cofactor">
    <cofactor evidence="1">
        <name>[4Fe-4S] cluster</name>
        <dbReference type="ChEBI" id="CHEBI:49883"/>
    </cofactor>
</comment>
<dbReference type="InterPro" id="IPR038135">
    <property type="entry name" value="Methylthiotransferase_N_sf"/>
</dbReference>
<evidence type="ECO:0000256" key="6">
    <source>
        <dbReference type="ARBA" id="ARBA00023004"/>
    </source>
</evidence>
<evidence type="ECO:0000256" key="2">
    <source>
        <dbReference type="ARBA" id="ARBA00022485"/>
    </source>
</evidence>
<evidence type="ECO:0000313" key="10">
    <source>
        <dbReference type="EMBL" id="EEZ62177.1"/>
    </source>
</evidence>
<evidence type="ECO:0000259" key="8">
    <source>
        <dbReference type="PROSITE" id="PS51449"/>
    </source>
</evidence>
<keyword evidence="3" id="KW-0808">Transferase</keyword>
<dbReference type="SMART" id="SM00729">
    <property type="entry name" value="Elp3"/>
    <property type="match status" value="1"/>
</dbReference>
<evidence type="ECO:0000313" key="11">
    <source>
        <dbReference type="Proteomes" id="UP000006001"/>
    </source>
</evidence>
<dbReference type="GeneID" id="85006929"/>
<dbReference type="EMBL" id="ACUX02000004">
    <property type="protein sequence ID" value="EEZ62177.1"/>
    <property type="molecule type" value="Genomic_DNA"/>
</dbReference>
<keyword evidence="5" id="KW-0479">Metal-binding</keyword>
<dbReference type="GO" id="GO:0051539">
    <property type="term" value="F:4 iron, 4 sulfur cluster binding"/>
    <property type="evidence" value="ECO:0007669"/>
    <property type="project" value="UniProtKB-KW"/>
</dbReference>
<reference evidence="10" key="1">
    <citation type="submission" date="2009-10" db="EMBL/GenBank/DDBJ databases">
        <authorList>
            <person name="Weinstock G."/>
            <person name="Sodergren E."/>
            <person name="Clifton S."/>
            <person name="Fulton L."/>
            <person name="Fulton B."/>
            <person name="Courtney L."/>
            <person name="Fronick C."/>
            <person name="Harrison M."/>
            <person name="Strong C."/>
            <person name="Farmer C."/>
            <person name="Delahaunty K."/>
            <person name="Markovic C."/>
            <person name="Hall O."/>
            <person name="Minx P."/>
            <person name="Tomlinson C."/>
            <person name="Mitreva M."/>
            <person name="Nelson J."/>
            <person name="Hou S."/>
            <person name="Wollam A."/>
            <person name="Pepin K.H."/>
            <person name="Johnson M."/>
            <person name="Bhonagiri V."/>
            <person name="Nash W.E."/>
            <person name="Warren W."/>
            <person name="Chinwalla A."/>
            <person name="Mardis E.R."/>
            <person name="Wilson R.K."/>
        </authorList>
    </citation>
    <scope>NUCLEOTIDE SEQUENCE [LARGE SCALE GENOMIC DNA]</scope>
    <source>
        <strain evidence="10">ATCC 700122</strain>
    </source>
</reference>
<keyword evidence="7" id="KW-0411">Iron-sulfur</keyword>
<dbReference type="SUPFAM" id="SSF102114">
    <property type="entry name" value="Radical SAM enzymes"/>
    <property type="match status" value="1"/>
</dbReference>
<dbReference type="Pfam" id="PF00919">
    <property type="entry name" value="UPF0004"/>
    <property type="match status" value="1"/>
</dbReference>
<dbReference type="InterPro" id="IPR006638">
    <property type="entry name" value="Elp3/MiaA/NifB-like_rSAM"/>
</dbReference>
<dbReference type="InterPro" id="IPR058240">
    <property type="entry name" value="rSAM_sf"/>
</dbReference>
<name>D0WEN9_SLAES</name>
<organism evidence="10 11">
    <name type="scientific">Slackia exigua (strain ATCC 700122 / DSM 15923 / CIP 105133 / JCM 11022 / KCTC 5966 / S-7)</name>
    <dbReference type="NCBI Taxonomy" id="649764"/>
    <lineage>
        <taxon>Bacteria</taxon>
        <taxon>Bacillati</taxon>
        <taxon>Actinomycetota</taxon>
        <taxon>Coriobacteriia</taxon>
        <taxon>Eggerthellales</taxon>
        <taxon>Eggerthellaceae</taxon>
        <taxon>Slackia</taxon>
    </lineage>
</organism>
<dbReference type="GO" id="GO:0046872">
    <property type="term" value="F:metal ion binding"/>
    <property type="evidence" value="ECO:0007669"/>
    <property type="project" value="UniProtKB-KW"/>
</dbReference>
<dbReference type="InterPro" id="IPR023404">
    <property type="entry name" value="rSAM_horseshoe"/>
</dbReference>
<dbReference type="CDD" id="cd01335">
    <property type="entry name" value="Radical_SAM"/>
    <property type="match status" value="1"/>
</dbReference>
<dbReference type="InterPro" id="IPR007197">
    <property type="entry name" value="rSAM"/>
</dbReference>
<dbReference type="Pfam" id="PF04055">
    <property type="entry name" value="Radical_SAM"/>
    <property type="match status" value="1"/>
</dbReference>
<dbReference type="STRING" id="649764.HMPREF0762_00269"/>
<dbReference type="InterPro" id="IPR020612">
    <property type="entry name" value="Methylthiotransferase_CS"/>
</dbReference>
<dbReference type="RefSeq" id="WP_006361517.1">
    <property type="nucleotide sequence ID" value="NZ_GG700630.1"/>
</dbReference>
<dbReference type="AlphaFoldDB" id="D0WEN9"/>
<evidence type="ECO:0000256" key="1">
    <source>
        <dbReference type="ARBA" id="ARBA00001966"/>
    </source>
</evidence>
<keyword evidence="4" id="KW-0949">S-adenosyl-L-methionine</keyword>
<comment type="caution">
    <text evidence="10">The sequence shown here is derived from an EMBL/GenBank/DDBJ whole genome shotgun (WGS) entry which is preliminary data.</text>
</comment>
<gene>
    <name evidence="10" type="primary">yqeV</name>
    <name evidence="10" type="ORF">HMPREF0762_00269</name>
</gene>
<dbReference type="NCBIfam" id="TIGR01579">
    <property type="entry name" value="MiaB-like-C"/>
    <property type="match status" value="1"/>
</dbReference>
<dbReference type="FunFam" id="3.80.30.20:FF:000001">
    <property type="entry name" value="tRNA-2-methylthio-N(6)-dimethylallyladenosine synthase 2"/>
    <property type="match status" value="1"/>
</dbReference>
<dbReference type="InterPro" id="IPR006467">
    <property type="entry name" value="MiaB-like_bact"/>
</dbReference>
<dbReference type="OrthoDB" id="9805215at2"/>